<proteinExistence type="predicted"/>
<comment type="caution">
    <text evidence="1">The sequence shown here is derived from an EMBL/GenBank/DDBJ whole genome shotgun (WGS) entry which is preliminary data.</text>
</comment>
<reference evidence="1" key="1">
    <citation type="submission" date="2024-09" db="EMBL/GenBank/DDBJ databases">
        <title>Draft Genome Sequences of Neofusicoccum parvum.</title>
        <authorList>
            <person name="Ashida A."/>
            <person name="Camagna M."/>
            <person name="Tanaka A."/>
            <person name="Takemoto D."/>
        </authorList>
    </citation>
    <scope>NUCLEOTIDE SEQUENCE</scope>
    <source>
        <strain evidence="1">PPO83</strain>
    </source>
</reference>
<name>A0ACB5RPL8_9PEZI</name>
<sequence length="206" mass="23028">MALAPKFAGQKLASGVKTVHTLELYLDYVCPFSKKMFTTLYDHVLPTIKSTYESKLQIIFRQQIQPWHPSSTLVHEAGAAVLRLAPGKFYDFSKALFDQQTEFFDVNVVNETRNSTYKRLAKIAGGVGLDEQEVYGLLEIADKPGPDGSLNSGNKVTDDVKVMVKTNRLVGIHVTPTVVFNGVVENSISSSFTKEQWEEWLKKNVV</sequence>
<dbReference type="Proteomes" id="UP001165186">
    <property type="component" value="Unassembled WGS sequence"/>
</dbReference>
<organism evidence="1 2">
    <name type="scientific">Neofusicoccum parvum</name>
    <dbReference type="NCBI Taxonomy" id="310453"/>
    <lineage>
        <taxon>Eukaryota</taxon>
        <taxon>Fungi</taxon>
        <taxon>Dikarya</taxon>
        <taxon>Ascomycota</taxon>
        <taxon>Pezizomycotina</taxon>
        <taxon>Dothideomycetes</taxon>
        <taxon>Dothideomycetes incertae sedis</taxon>
        <taxon>Botryosphaeriales</taxon>
        <taxon>Botryosphaeriaceae</taxon>
        <taxon>Neofusicoccum</taxon>
    </lineage>
</organism>
<keyword evidence="2" id="KW-1185">Reference proteome</keyword>
<gene>
    <name evidence="1" type="primary">g10288</name>
    <name evidence="1" type="ORF">NpPPO83_00010288</name>
</gene>
<protein>
    <submittedName>
        <fullName evidence="1">Fas1 domain-containing protein</fullName>
    </submittedName>
</protein>
<dbReference type="EMBL" id="BSXG01000002">
    <property type="protein sequence ID" value="GME22431.1"/>
    <property type="molecule type" value="Genomic_DNA"/>
</dbReference>
<evidence type="ECO:0000313" key="2">
    <source>
        <dbReference type="Proteomes" id="UP001165186"/>
    </source>
</evidence>
<accession>A0ACB5RPL8</accession>
<evidence type="ECO:0000313" key="1">
    <source>
        <dbReference type="EMBL" id="GME22431.1"/>
    </source>
</evidence>